<keyword evidence="4 5" id="KW-0472">Membrane</keyword>
<feature type="transmembrane region" description="Helical" evidence="5">
    <location>
        <begin position="79"/>
        <end position="100"/>
    </location>
</feature>
<dbReference type="Pfam" id="PF02674">
    <property type="entry name" value="Colicin_V"/>
    <property type="match status" value="1"/>
</dbReference>
<dbReference type="InterPro" id="IPR003825">
    <property type="entry name" value="Colicin-V_CvpA"/>
</dbReference>
<feature type="transmembrane region" description="Helical" evidence="5">
    <location>
        <begin position="120"/>
        <end position="143"/>
    </location>
</feature>
<dbReference type="EMBL" id="JAFBEI010000001">
    <property type="protein sequence ID" value="MBM7635298.1"/>
    <property type="molecule type" value="Genomic_DNA"/>
</dbReference>
<comment type="caution">
    <text evidence="6">The sequence shown here is derived from an EMBL/GenBank/DDBJ whole genome shotgun (WGS) entry which is preliminary data.</text>
</comment>
<proteinExistence type="predicted"/>
<gene>
    <name evidence="6" type="ORF">JOC31_000089</name>
</gene>
<keyword evidence="7" id="KW-1185">Reference proteome</keyword>
<dbReference type="PANTHER" id="PTHR37306:SF1">
    <property type="entry name" value="COLICIN V PRODUCTION PROTEIN"/>
    <property type="match status" value="1"/>
</dbReference>
<accession>A0ABS2PIP1</accession>
<evidence type="ECO:0000256" key="1">
    <source>
        <dbReference type="ARBA" id="ARBA00004141"/>
    </source>
</evidence>
<evidence type="ECO:0000256" key="4">
    <source>
        <dbReference type="ARBA" id="ARBA00023136"/>
    </source>
</evidence>
<dbReference type="PANTHER" id="PTHR37306">
    <property type="entry name" value="COLICIN V PRODUCTION PROTEIN"/>
    <property type="match status" value="1"/>
</dbReference>
<evidence type="ECO:0000313" key="6">
    <source>
        <dbReference type="EMBL" id="MBM7635298.1"/>
    </source>
</evidence>
<evidence type="ECO:0000256" key="3">
    <source>
        <dbReference type="ARBA" id="ARBA00022989"/>
    </source>
</evidence>
<organism evidence="6 7">
    <name type="scientific">Streptococcus saliviloxodontae</name>
    <dbReference type="NCBI Taxonomy" id="1349416"/>
    <lineage>
        <taxon>Bacteria</taxon>
        <taxon>Bacillati</taxon>
        <taxon>Bacillota</taxon>
        <taxon>Bacilli</taxon>
        <taxon>Lactobacillales</taxon>
        <taxon>Streptococcaceae</taxon>
        <taxon>Streptococcus</taxon>
    </lineage>
</organism>
<keyword evidence="3 5" id="KW-1133">Transmembrane helix</keyword>
<dbReference type="Proteomes" id="UP000809081">
    <property type="component" value="Unassembled WGS sequence"/>
</dbReference>
<name>A0ABS2PIP1_9STRE</name>
<dbReference type="RefSeq" id="WP_205016251.1">
    <property type="nucleotide sequence ID" value="NZ_JAFBEI010000001.1"/>
</dbReference>
<reference evidence="6 7" key="1">
    <citation type="submission" date="2021-01" db="EMBL/GenBank/DDBJ databases">
        <title>Genomic Encyclopedia of Type Strains, Phase IV (KMG-IV): sequencing the most valuable type-strain genomes for metagenomic binning, comparative biology and taxonomic classification.</title>
        <authorList>
            <person name="Goeker M."/>
        </authorList>
    </citation>
    <scope>NUCLEOTIDE SEQUENCE [LARGE SCALE GENOMIC DNA]</scope>
    <source>
        <strain evidence="6 7">DSM 27513</strain>
    </source>
</reference>
<protein>
    <submittedName>
        <fullName evidence="6">Membrane protein required for colicin V production</fullName>
    </submittedName>
</protein>
<keyword evidence="2 5" id="KW-0812">Transmembrane</keyword>
<sequence>MITLLIIICLAWSFYLGYSRGILLQSYYTLASLLSLGIASLNYKALSKVLFMWLPYANATEGTTVNYYQSVDIFDLDKVYYYAAAFFAIYTASYLIFRLLGVLLHFFNGEPYESLLNNSIAGGLSLLVTCFSFVMVFMILAAVPYASIQNALSQNILIDSLIKSFPFLSSYLHGLWTVG</sequence>
<comment type="subcellular location">
    <subcellularLocation>
        <location evidence="1">Membrane</location>
        <topology evidence="1">Multi-pass membrane protein</topology>
    </subcellularLocation>
</comment>
<evidence type="ECO:0000313" key="7">
    <source>
        <dbReference type="Proteomes" id="UP000809081"/>
    </source>
</evidence>
<evidence type="ECO:0000256" key="2">
    <source>
        <dbReference type="ARBA" id="ARBA00022692"/>
    </source>
</evidence>
<evidence type="ECO:0000256" key="5">
    <source>
        <dbReference type="SAM" id="Phobius"/>
    </source>
</evidence>